<organism evidence="1 2">
    <name type="scientific">Thiospirillum jenense</name>
    <dbReference type="NCBI Taxonomy" id="1653858"/>
    <lineage>
        <taxon>Bacteria</taxon>
        <taxon>Pseudomonadati</taxon>
        <taxon>Pseudomonadota</taxon>
        <taxon>Gammaproteobacteria</taxon>
        <taxon>Chromatiales</taxon>
        <taxon>Chromatiaceae</taxon>
        <taxon>Thiospirillum</taxon>
    </lineage>
</organism>
<evidence type="ECO:0000313" key="1">
    <source>
        <dbReference type="EMBL" id="MBB1127336.1"/>
    </source>
</evidence>
<proteinExistence type="predicted"/>
<accession>A0A839HKG9</accession>
<gene>
    <name evidence="1" type="ORF">HUK38_14070</name>
</gene>
<dbReference type="RefSeq" id="WP_182584958.1">
    <property type="nucleotide sequence ID" value="NZ_JABVCQ010000051.1"/>
</dbReference>
<dbReference type="EMBL" id="JABVCQ010000051">
    <property type="protein sequence ID" value="MBB1127336.1"/>
    <property type="molecule type" value="Genomic_DNA"/>
</dbReference>
<keyword evidence="2" id="KW-1185">Reference proteome</keyword>
<evidence type="ECO:0000313" key="2">
    <source>
        <dbReference type="Proteomes" id="UP000548632"/>
    </source>
</evidence>
<protein>
    <submittedName>
        <fullName evidence="1">Uncharacterized protein</fullName>
    </submittedName>
</protein>
<dbReference type="AlphaFoldDB" id="A0A839HKG9"/>
<name>A0A839HKG9_9GAMM</name>
<dbReference type="Proteomes" id="UP000548632">
    <property type="component" value="Unassembled WGS sequence"/>
</dbReference>
<comment type="caution">
    <text evidence="1">The sequence shown here is derived from an EMBL/GenBank/DDBJ whole genome shotgun (WGS) entry which is preliminary data.</text>
</comment>
<reference evidence="1 2" key="1">
    <citation type="journal article" date="2020" name="Arch. Microbiol.">
        <title>The genome sequence of the giant phototrophic gammaproteobacterium Thiospirillum jenense gives insight into its physiological properties and phylogenetic relationships.</title>
        <authorList>
            <person name="Imhoff J.F."/>
            <person name="Meyer T.E."/>
            <person name="Kyndt J.A."/>
        </authorList>
    </citation>
    <scope>NUCLEOTIDE SEQUENCE [LARGE SCALE GENOMIC DNA]</scope>
    <source>
        <strain evidence="1 2">DSM 216</strain>
    </source>
</reference>
<sequence length="245" mass="27355">MDDDPQQALRALWPRLRELAPEPVHDEDDYVERLAFQKVAFEVQFIVRHAGTKPDEVVNGWDEHFVVLVRENGRAGSRIKKNNSLEGRIELRRQELFAAGSPIVVPPAEPTGLAVSPAAVATAVKAALPPEGNRTRLSKALQDFLNWREGDDGDRRAENDVSPVIQFAVDLWNDPCIGDIGPDQLVALKSALPEIPTPTGFDQNQRSLFQRWSIANENDYIMCAMAAPSNSSECPHPPWKRYRTA</sequence>